<protein>
    <recommendedName>
        <fullName evidence="1">Glutamine amidotransferase domain-containing protein</fullName>
    </recommendedName>
</protein>
<dbReference type="GO" id="GO:0005829">
    <property type="term" value="C:cytosol"/>
    <property type="evidence" value="ECO:0007669"/>
    <property type="project" value="TreeGrafter"/>
</dbReference>
<comment type="caution">
    <text evidence="2">The sequence shown here is derived from an EMBL/GenBank/DDBJ whole genome shotgun (WGS) entry which is preliminary data.</text>
</comment>
<evidence type="ECO:0000313" key="3">
    <source>
        <dbReference type="Proteomes" id="UP000175669"/>
    </source>
</evidence>
<reference evidence="3" key="1">
    <citation type="submission" date="2016-07" db="EMBL/GenBank/DDBJ databases">
        <authorList>
            <person name="Florea S."/>
            <person name="Webb J.S."/>
            <person name="Jaromczyk J."/>
            <person name="Schardl C.L."/>
        </authorList>
    </citation>
    <scope>NUCLEOTIDE SEQUENCE [LARGE SCALE GENOMIC DNA]</scope>
    <source>
        <strain evidence="3">KCTC 42131</strain>
    </source>
</reference>
<feature type="domain" description="Glutamine amidotransferase" evidence="1">
    <location>
        <begin position="83"/>
        <end position="189"/>
    </location>
</feature>
<dbReference type="STRING" id="1524254.PHACT_10370"/>
<sequence length="238" mass="26507">MTMKLAILDADILYDSLKPRYDSYGVMFEQLLARPDDQLQMSVFCVIEGEYPPDPSLFDAFLVTGSKFDSFADDAWIEALRVYVRRLYAEGRPMVGVCFGHQLLAHALGGRAGRSDAGWGLGVMQYQLDQQPGFVGSRTSVNLIVSHRDQVLTLPPDAQRLWSNDFCPNAAFVIPGKVLAIQGHPEFSVDYARDLLALRADQLPPAMLEKVDASFATPHDGDLVAGWIRQFLEQNINK</sequence>
<keyword evidence="3" id="KW-1185">Reference proteome</keyword>
<evidence type="ECO:0000259" key="1">
    <source>
        <dbReference type="Pfam" id="PF00117"/>
    </source>
</evidence>
<dbReference type="InterPro" id="IPR044992">
    <property type="entry name" value="ChyE-like"/>
</dbReference>
<dbReference type="EMBL" id="MASR01000001">
    <property type="protein sequence ID" value="OFE14083.1"/>
    <property type="molecule type" value="Genomic_DNA"/>
</dbReference>
<dbReference type="SUPFAM" id="SSF52317">
    <property type="entry name" value="Class I glutamine amidotransferase-like"/>
    <property type="match status" value="1"/>
</dbReference>
<dbReference type="Gene3D" id="3.40.50.880">
    <property type="match status" value="1"/>
</dbReference>
<dbReference type="PANTHER" id="PTHR42695">
    <property type="entry name" value="GLUTAMINE AMIDOTRANSFERASE YLR126C-RELATED"/>
    <property type="match status" value="1"/>
</dbReference>
<accession>A0A1E8CNU7</accession>
<dbReference type="CDD" id="cd01741">
    <property type="entry name" value="GATase1_1"/>
    <property type="match status" value="1"/>
</dbReference>
<dbReference type="InterPro" id="IPR017926">
    <property type="entry name" value="GATASE"/>
</dbReference>
<dbReference type="AlphaFoldDB" id="A0A1E8CNU7"/>
<proteinExistence type="predicted"/>
<dbReference type="InterPro" id="IPR029062">
    <property type="entry name" value="Class_I_gatase-like"/>
</dbReference>
<evidence type="ECO:0000313" key="2">
    <source>
        <dbReference type="EMBL" id="OFE14083.1"/>
    </source>
</evidence>
<dbReference type="PANTHER" id="PTHR42695:SF5">
    <property type="entry name" value="GLUTAMINE AMIDOTRANSFERASE YLR126C-RELATED"/>
    <property type="match status" value="1"/>
</dbReference>
<organism evidence="2 3">
    <name type="scientific">Pseudohongiella acticola</name>
    <dbReference type="NCBI Taxonomy" id="1524254"/>
    <lineage>
        <taxon>Bacteria</taxon>
        <taxon>Pseudomonadati</taxon>
        <taxon>Pseudomonadota</taxon>
        <taxon>Gammaproteobacteria</taxon>
        <taxon>Pseudomonadales</taxon>
        <taxon>Pseudohongiellaceae</taxon>
        <taxon>Pseudohongiella</taxon>
    </lineage>
</organism>
<dbReference type="Proteomes" id="UP000175669">
    <property type="component" value="Unassembled WGS sequence"/>
</dbReference>
<name>A0A1E8CNU7_9GAMM</name>
<dbReference type="PROSITE" id="PS51273">
    <property type="entry name" value="GATASE_TYPE_1"/>
    <property type="match status" value="1"/>
</dbReference>
<gene>
    <name evidence="2" type="ORF">PHACT_10370</name>
</gene>
<dbReference type="Pfam" id="PF00117">
    <property type="entry name" value="GATase"/>
    <property type="match status" value="1"/>
</dbReference>